<evidence type="ECO:0000259" key="3">
    <source>
        <dbReference type="Pfam" id="PF12146"/>
    </source>
</evidence>
<dbReference type="HOGENOM" id="CLU_076594_1_0_6"/>
<feature type="transmembrane region" description="Helical" evidence="2">
    <location>
        <begin position="88"/>
        <end position="105"/>
    </location>
</feature>
<evidence type="ECO:0000313" key="4">
    <source>
        <dbReference type="EMBL" id="GAN45751.1"/>
    </source>
</evidence>
<dbReference type="Pfam" id="PF12146">
    <property type="entry name" value="Hydrolase_4"/>
    <property type="match status" value="1"/>
</dbReference>
<reference evidence="5" key="2">
    <citation type="submission" date="2015-08" db="EMBL/GenBank/DDBJ databases">
        <title>Complete DNA Sequence of Pseudomonas syringae pv. actinidiae, the Causal Agent of Kiwifruit Canker Disease.</title>
        <authorList>
            <person name="Rikkerink E.H.A."/>
            <person name="Fineran P.C."/>
        </authorList>
    </citation>
    <scope>NUCLEOTIDE SEQUENCE</scope>
    <source>
        <strain evidence="5">SkMP5</strain>
    </source>
</reference>
<keyword evidence="2" id="KW-1133">Transmembrane helix</keyword>
<dbReference type="EMBL" id="DF952384">
    <property type="protein sequence ID" value="GAN45751.1"/>
    <property type="molecule type" value="Genomic_DNA"/>
</dbReference>
<dbReference type="SUPFAM" id="SSF53474">
    <property type="entry name" value="alpha/beta-Hydrolases"/>
    <property type="match status" value="1"/>
</dbReference>
<evidence type="ECO:0000256" key="2">
    <source>
        <dbReference type="SAM" id="Phobius"/>
    </source>
</evidence>
<evidence type="ECO:0000256" key="1">
    <source>
        <dbReference type="PIRSR" id="PIRSR017388-1"/>
    </source>
</evidence>
<proteinExistence type="predicted"/>
<dbReference type="InterPro" id="IPR029058">
    <property type="entry name" value="AB_hydrolase_fold"/>
</dbReference>
<dbReference type="InterPro" id="IPR051044">
    <property type="entry name" value="MAG_DAG_Lipase"/>
</dbReference>
<dbReference type="AlphaFoldDB" id="A0A0K8QJW0"/>
<feature type="active site" description="Charge relay system" evidence="1">
    <location>
        <position position="220"/>
    </location>
</feature>
<dbReference type="PANTHER" id="PTHR11614">
    <property type="entry name" value="PHOSPHOLIPASE-RELATED"/>
    <property type="match status" value="1"/>
</dbReference>
<dbReference type="InterPro" id="IPR012354">
    <property type="entry name" value="Esterase_lipase"/>
</dbReference>
<reference evidence="4" key="1">
    <citation type="submission" date="2015-03" db="EMBL/GenBank/DDBJ databases">
        <title>Draft genome sequence of Mizugakiibacter sediminis skMP5.</title>
        <authorList>
            <person name="Watanabe T."/>
            <person name="Kojima H."/>
            <person name="Fukui M."/>
        </authorList>
    </citation>
    <scope>NUCLEOTIDE SEQUENCE</scope>
    <source>
        <strain evidence="4">SkMP5</strain>
    </source>
</reference>
<dbReference type="RefSeq" id="WP_237071729.1">
    <property type="nucleotide sequence ID" value="NZ_DF970154.1"/>
</dbReference>
<dbReference type="GO" id="GO:0052689">
    <property type="term" value="F:carboxylic ester hydrolase activity"/>
    <property type="evidence" value="ECO:0007669"/>
    <property type="project" value="InterPro"/>
</dbReference>
<keyword evidence="4" id="KW-0378">Hydrolase</keyword>
<evidence type="ECO:0000313" key="5">
    <source>
        <dbReference type="EMBL" id="GAP65210.1"/>
    </source>
</evidence>
<sequence length="283" mass="30764">MTHTRIKQADFFLQGGRAGVLLVHGLTGTPAEMRFVGKGLHRAGYTVHGMQLAGHCGDEADLLRTGWRDWYSSVGEAAGALRRRVDHLFVAGLSMGAVLALKLAADRPHEVDGVAAYGTTFRYDGWSIPPIARLSFLLPLLTRLGIGRRRRFMESFPYGIKDERIRQRIAGSMLAGDSAAAGLPGNPWPSLAEFYRLAAGMRRQLGRVRAPCLVMHAAEDDVASVDNAHLVARSVAGPVETVLLDDSYHMITVDQQRDRVIACSADFFGRIVSARERAAASAA</sequence>
<protein>
    <submittedName>
        <fullName evidence="4">Alpha/beta hydrolase</fullName>
    </submittedName>
    <submittedName>
        <fullName evidence="5">Esterase/lipase</fullName>
    </submittedName>
</protein>
<name>A0A0K8QJW0_9GAMM</name>
<keyword evidence="2" id="KW-0812">Transmembrane</keyword>
<feature type="active site" description="Nucleophile" evidence="1">
    <location>
        <position position="94"/>
    </location>
</feature>
<dbReference type="EMBL" id="DF970154">
    <property type="protein sequence ID" value="GAP65210.1"/>
    <property type="molecule type" value="Genomic_DNA"/>
</dbReference>
<dbReference type="Gene3D" id="3.40.50.1820">
    <property type="entry name" value="alpha/beta hydrolase"/>
    <property type="match status" value="1"/>
</dbReference>
<feature type="domain" description="Serine aminopeptidase S33" evidence="3">
    <location>
        <begin position="17"/>
        <end position="255"/>
    </location>
</feature>
<gene>
    <name evidence="4" type="ORF">MBSD_2305</name>
    <name evidence="5" type="ORF">MBSD_n0499</name>
</gene>
<keyword evidence="6" id="KW-1185">Reference proteome</keyword>
<dbReference type="InterPro" id="IPR022742">
    <property type="entry name" value="Hydrolase_4"/>
</dbReference>
<keyword evidence="2" id="KW-0472">Membrane</keyword>
<dbReference type="Proteomes" id="UP000253740">
    <property type="component" value="Unassembled WGS sequence"/>
</dbReference>
<feature type="active site" description="Charge relay system" evidence="1">
    <location>
        <position position="249"/>
    </location>
</feature>
<feature type="transmembrane region" description="Helical" evidence="2">
    <location>
        <begin position="125"/>
        <end position="146"/>
    </location>
</feature>
<organism evidence="5">
    <name type="scientific">Mizugakiibacter sediminis</name>
    <dbReference type="NCBI Taxonomy" id="1475481"/>
    <lineage>
        <taxon>Bacteria</taxon>
        <taxon>Pseudomonadati</taxon>
        <taxon>Pseudomonadota</taxon>
        <taxon>Gammaproteobacteria</taxon>
        <taxon>Lysobacterales</taxon>
        <taxon>Rhodanobacteraceae</taxon>
        <taxon>Mizugakiibacter</taxon>
    </lineage>
</organism>
<accession>A0A0K8QJW0</accession>
<dbReference type="STRING" id="1475481.GCA_000953855_00507"/>
<evidence type="ECO:0000313" key="6">
    <source>
        <dbReference type="Proteomes" id="UP000253740"/>
    </source>
</evidence>
<dbReference type="PIRSF" id="PIRSF017388">
    <property type="entry name" value="Esterase_lipase"/>
    <property type="match status" value="1"/>
</dbReference>